<keyword evidence="2" id="KW-1185">Reference proteome</keyword>
<reference evidence="1 2" key="1">
    <citation type="submission" date="2016-10" db="EMBL/GenBank/DDBJ databases">
        <authorList>
            <person name="de Groot N.N."/>
        </authorList>
    </citation>
    <scope>NUCLEOTIDE SEQUENCE [LARGE SCALE GENOMIC DNA]</scope>
    <source>
        <strain evidence="1 2">MP1X4</strain>
    </source>
</reference>
<dbReference type="Proteomes" id="UP000199679">
    <property type="component" value="Chromosome I"/>
</dbReference>
<proteinExistence type="predicted"/>
<evidence type="ECO:0000313" key="1">
    <source>
        <dbReference type="EMBL" id="SDT26419.1"/>
    </source>
</evidence>
<organism evidence="1 2">
    <name type="scientific">Mucilaginibacter mallensis</name>
    <dbReference type="NCBI Taxonomy" id="652787"/>
    <lineage>
        <taxon>Bacteria</taxon>
        <taxon>Pseudomonadati</taxon>
        <taxon>Bacteroidota</taxon>
        <taxon>Sphingobacteriia</taxon>
        <taxon>Sphingobacteriales</taxon>
        <taxon>Sphingobacteriaceae</taxon>
        <taxon>Mucilaginibacter</taxon>
    </lineage>
</organism>
<dbReference type="AlphaFoldDB" id="A0A1H1YYK6"/>
<dbReference type="EMBL" id="LT629740">
    <property type="protein sequence ID" value="SDT26419.1"/>
    <property type="molecule type" value="Genomic_DNA"/>
</dbReference>
<name>A0A1H1YYK6_MUCMA</name>
<evidence type="ECO:0000313" key="2">
    <source>
        <dbReference type="Proteomes" id="UP000199679"/>
    </source>
</evidence>
<gene>
    <name evidence="1" type="ORF">SAMN05216490_2895</name>
</gene>
<accession>A0A1H1YYK6</accession>
<sequence>MPVFLNLSITKAQNNSGDSIKTKAEKLKHLYVLSTASSSDMKDVYKQQFFDEFPNTFKGLNDLYGYENSKPAILYFESAAHILELFNNLQNINDTLYYKKIISIAINGHWDADAVNYFQHGLRNRTEFKPELIVYILKSLPEEQIKSFWYFYFDGVHPKKEIADSLLKIKSIDNKVYTLMLAAHQEILNQPKE</sequence>
<dbReference type="STRING" id="652787.SAMN05216490_2895"/>
<protein>
    <submittedName>
        <fullName evidence="1">Uncharacterized protein</fullName>
    </submittedName>
</protein>